<proteinExistence type="predicted"/>
<evidence type="ECO:0000313" key="1">
    <source>
        <dbReference type="EMBL" id="KZV47563.1"/>
    </source>
</evidence>
<sequence>MMRPQSRELKRMFTVRGDSAHEIFIGVLVHSNERIGKMIVDRIRSNQGSATYIGEIVGVRRIVARQTPEKFLFSEVPWRLWTLNLNESTMLVRSGASPGLRSEVSFV</sequence>
<gene>
    <name evidence="1" type="ORF">F511_32227</name>
</gene>
<reference evidence="1 2" key="1">
    <citation type="journal article" date="2015" name="Proc. Natl. Acad. Sci. U.S.A.">
        <title>The resurrection genome of Boea hygrometrica: A blueprint for survival of dehydration.</title>
        <authorList>
            <person name="Xiao L."/>
            <person name="Yang G."/>
            <person name="Zhang L."/>
            <person name="Yang X."/>
            <person name="Zhao S."/>
            <person name="Ji Z."/>
            <person name="Zhou Q."/>
            <person name="Hu M."/>
            <person name="Wang Y."/>
            <person name="Chen M."/>
            <person name="Xu Y."/>
            <person name="Jin H."/>
            <person name="Xiao X."/>
            <person name="Hu G."/>
            <person name="Bao F."/>
            <person name="Hu Y."/>
            <person name="Wan P."/>
            <person name="Li L."/>
            <person name="Deng X."/>
            <person name="Kuang T."/>
            <person name="Xiang C."/>
            <person name="Zhu J.K."/>
            <person name="Oliver M.J."/>
            <person name="He Y."/>
        </authorList>
    </citation>
    <scope>NUCLEOTIDE SEQUENCE [LARGE SCALE GENOMIC DNA]</scope>
    <source>
        <strain evidence="2">cv. XS01</strain>
    </source>
</reference>
<dbReference type="AlphaFoldDB" id="A0A2Z7CLC9"/>
<accession>A0A2Z7CLC9</accession>
<dbReference type="EMBL" id="KQ995256">
    <property type="protein sequence ID" value="KZV47563.1"/>
    <property type="molecule type" value="Genomic_DNA"/>
</dbReference>
<organism evidence="1 2">
    <name type="scientific">Dorcoceras hygrometricum</name>
    <dbReference type="NCBI Taxonomy" id="472368"/>
    <lineage>
        <taxon>Eukaryota</taxon>
        <taxon>Viridiplantae</taxon>
        <taxon>Streptophyta</taxon>
        <taxon>Embryophyta</taxon>
        <taxon>Tracheophyta</taxon>
        <taxon>Spermatophyta</taxon>
        <taxon>Magnoliopsida</taxon>
        <taxon>eudicotyledons</taxon>
        <taxon>Gunneridae</taxon>
        <taxon>Pentapetalae</taxon>
        <taxon>asterids</taxon>
        <taxon>lamiids</taxon>
        <taxon>Lamiales</taxon>
        <taxon>Gesneriaceae</taxon>
        <taxon>Didymocarpoideae</taxon>
        <taxon>Trichosporeae</taxon>
        <taxon>Loxocarpinae</taxon>
        <taxon>Dorcoceras</taxon>
    </lineage>
</organism>
<evidence type="ECO:0000313" key="2">
    <source>
        <dbReference type="Proteomes" id="UP000250235"/>
    </source>
</evidence>
<keyword evidence="2" id="KW-1185">Reference proteome</keyword>
<protein>
    <submittedName>
        <fullName evidence="1">Disease resistance family protein</fullName>
    </submittedName>
</protein>
<dbReference type="Proteomes" id="UP000250235">
    <property type="component" value="Unassembled WGS sequence"/>
</dbReference>
<name>A0A2Z7CLC9_9LAMI</name>